<protein>
    <submittedName>
        <fullName evidence="2">Fimbrial biogenesis outer membrane usher protein</fullName>
    </submittedName>
</protein>
<dbReference type="Gene3D" id="2.60.40.2610">
    <property type="entry name" value="Outer membrane usher protein FimD, plug domain"/>
    <property type="match status" value="1"/>
</dbReference>
<dbReference type="Proteomes" id="UP000634179">
    <property type="component" value="Unassembled WGS sequence"/>
</dbReference>
<gene>
    <name evidence="2" type="ORF">I5V89_02800</name>
</gene>
<dbReference type="EMBL" id="JADUOV010000001">
    <property type="protein sequence ID" value="MBH1788796.1"/>
    <property type="molecule type" value="Genomic_DNA"/>
</dbReference>
<keyword evidence="1" id="KW-0732">Signal</keyword>
<dbReference type="PANTHER" id="PTHR30451">
    <property type="entry name" value="OUTER MEMBRANE USHER PROTEIN"/>
    <property type="match status" value="1"/>
</dbReference>
<dbReference type="InterPro" id="IPR000015">
    <property type="entry name" value="Fimb_usher"/>
</dbReference>
<dbReference type="Gene3D" id="2.60.40.3110">
    <property type="match status" value="1"/>
</dbReference>
<dbReference type="Pfam" id="PF00577">
    <property type="entry name" value="Usher"/>
    <property type="match status" value="2"/>
</dbReference>
<evidence type="ECO:0000256" key="1">
    <source>
        <dbReference type="SAM" id="SignalP"/>
    </source>
</evidence>
<sequence>MRRGSVLGLALALSIGSAHAAIPDGVEPVLAAPILANGQPAKDPVVLWQQNGAWVAEATTWQQLGVTLRPGEEGQDLTDQALGVTVAYNPQNATVQLTIPADRKPAQQLTRRGTPVSQVSPAIGGVLVNYNLATQIAGGQQATSLALDARTGGRWGVVSTTGQLNQSPNGFGMRRGMTAWQKDDLQRQRTWQAGDVYATPRIGPVALGGIRLAKDPAALDPLTPTWPVPTLGGIALDPGQVKVLSNQAEITRQDVKAGPFTVDSRNVALGASQTAVVVRDAYGRQTAVSTARLYVAPTLLRPGLSAWEIAAGQVREDENRYGTAGVSASWAKGVNDRWTIRAGGQVDENGKGNVTVGSTWAPGTWGVLDGEVGRSSDGGTRWAAAYDYRGPTFGLRLEHEENDGFWRLQSETALPIASRTQASVSYRPDRRLTVRGTYSAIDTGRSSLAFASLSVSANLGTAGQVSANVLRDLQGDDLQVSASYTYRFGSKASVGVRARQAPGQDALTTRATYRTEGGLRLAAEHTEGELGSTRATADAMTRYGDARIMLDRYDGQTQVAANFSGAVFLDHRGVAFGRPAYASFAVVDVPGQAGLPVRVNGAPVGQTNKQGRVLVTDVPSLLPTTVSLKDKELPVGVEIGETEKQSVAPRQGGVRVTFPVLTQNARAFTLTGASIAPGTLASTPNEQAMVGYDGALYLEHPEPGMAVEVSDVCKAVLPSPLLGVDEVAKLRCN</sequence>
<name>A0AA41CJ65_STEMA</name>
<evidence type="ECO:0000313" key="2">
    <source>
        <dbReference type="EMBL" id="MBH1788796.1"/>
    </source>
</evidence>
<comment type="caution">
    <text evidence="2">The sequence shown here is derived from an EMBL/GenBank/DDBJ whole genome shotgun (WGS) entry which is preliminary data.</text>
</comment>
<organism evidence="2 3">
    <name type="scientific">Stenotrophomonas maltophilia</name>
    <name type="common">Pseudomonas maltophilia</name>
    <name type="synonym">Xanthomonas maltophilia</name>
    <dbReference type="NCBI Taxonomy" id="40324"/>
    <lineage>
        <taxon>Bacteria</taxon>
        <taxon>Pseudomonadati</taxon>
        <taxon>Pseudomonadota</taxon>
        <taxon>Gammaproteobacteria</taxon>
        <taxon>Lysobacterales</taxon>
        <taxon>Lysobacteraceae</taxon>
        <taxon>Stenotrophomonas</taxon>
        <taxon>Stenotrophomonas maltophilia group</taxon>
    </lineage>
</organism>
<dbReference type="InterPro" id="IPR042186">
    <property type="entry name" value="FimD_plug_dom"/>
</dbReference>
<reference evidence="2" key="1">
    <citation type="submission" date="2020-11" db="EMBL/GenBank/DDBJ databases">
        <title>Enhanced detection system for hospital associated transmission using whole genome sequencing surveillance.</title>
        <authorList>
            <person name="Harrison L.H."/>
            <person name="Van Tyne D."/>
            <person name="Marsh J.W."/>
            <person name="Griffith M.P."/>
            <person name="Snyder D.J."/>
            <person name="Cooper V.S."/>
            <person name="Mustapha M."/>
        </authorList>
    </citation>
    <scope>NUCLEOTIDE SEQUENCE</scope>
    <source>
        <strain evidence="2">STEN00053</strain>
    </source>
</reference>
<feature type="signal peptide" evidence="1">
    <location>
        <begin position="1"/>
        <end position="20"/>
    </location>
</feature>
<dbReference type="AlphaFoldDB" id="A0AA41CJ65"/>
<dbReference type="PANTHER" id="PTHR30451:SF5">
    <property type="entry name" value="SLR0019 PROTEIN"/>
    <property type="match status" value="1"/>
</dbReference>
<dbReference type="GO" id="GO:0009279">
    <property type="term" value="C:cell outer membrane"/>
    <property type="evidence" value="ECO:0007669"/>
    <property type="project" value="TreeGrafter"/>
</dbReference>
<dbReference type="GO" id="GO:0015473">
    <property type="term" value="F:fimbrial usher porin activity"/>
    <property type="evidence" value="ECO:0007669"/>
    <property type="project" value="InterPro"/>
</dbReference>
<proteinExistence type="predicted"/>
<dbReference type="GO" id="GO:0009297">
    <property type="term" value="P:pilus assembly"/>
    <property type="evidence" value="ECO:0007669"/>
    <property type="project" value="InterPro"/>
</dbReference>
<feature type="chain" id="PRO_5041210444" evidence="1">
    <location>
        <begin position="21"/>
        <end position="733"/>
    </location>
</feature>
<accession>A0AA41CJ65</accession>
<evidence type="ECO:0000313" key="3">
    <source>
        <dbReference type="Proteomes" id="UP000634179"/>
    </source>
</evidence>